<dbReference type="KEGG" id="pgin:FRZ67_06565"/>
<dbReference type="RefSeq" id="WP_147188775.1">
    <property type="nucleotide sequence ID" value="NZ_CP042435.1"/>
</dbReference>
<dbReference type="OrthoDB" id="9758182at2"/>
<proteinExistence type="predicted"/>
<keyword evidence="3" id="KW-1185">Reference proteome</keyword>
<name>A0A5B8V754_9BACT</name>
<accession>A0A5B8V754</accession>
<evidence type="ECO:0000256" key="1">
    <source>
        <dbReference type="SAM" id="Phobius"/>
    </source>
</evidence>
<dbReference type="Proteomes" id="UP000321533">
    <property type="component" value="Chromosome"/>
</dbReference>
<sequence length="71" mass="8092">MQLPLTIKDKAMSSSKENIPINKLIILAFVLINAIIAEVAFIHNANWYWALLLTIPLLVVAIYNARRNQIF</sequence>
<evidence type="ECO:0008006" key="4">
    <source>
        <dbReference type="Google" id="ProtNLM"/>
    </source>
</evidence>
<dbReference type="AlphaFoldDB" id="A0A5B8V754"/>
<feature type="transmembrane region" description="Helical" evidence="1">
    <location>
        <begin position="21"/>
        <end position="41"/>
    </location>
</feature>
<keyword evidence="1" id="KW-0472">Membrane</keyword>
<dbReference type="EMBL" id="CP042435">
    <property type="protein sequence ID" value="QEC66975.1"/>
    <property type="molecule type" value="Genomic_DNA"/>
</dbReference>
<feature type="transmembrane region" description="Helical" evidence="1">
    <location>
        <begin position="47"/>
        <end position="65"/>
    </location>
</feature>
<organism evidence="2 3">
    <name type="scientific">Panacibacter ginsenosidivorans</name>
    <dbReference type="NCBI Taxonomy" id="1813871"/>
    <lineage>
        <taxon>Bacteria</taxon>
        <taxon>Pseudomonadati</taxon>
        <taxon>Bacteroidota</taxon>
        <taxon>Chitinophagia</taxon>
        <taxon>Chitinophagales</taxon>
        <taxon>Chitinophagaceae</taxon>
        <taxon>Panacibacter</taxon>
    </lineage>
</organism>
<evidence type="ECO:0000313" key="3">
    <source>
        <dbReference type="Proteomes" id="UP000321533"/>
    </source>
</evidence>
<reference evidence="2 3" key="1">
    <citation type="journal article" date="2016" name="Int. J. Syst. Evol. Microbiol.">
        <title>Panacibacter ginsenosidivorans gen. nov., sp. nov., with ginsenoside converting activity isolated from soil of a ginseng field.</title>
        <authorList>
            <person name="Siddiqi M.Z."/>
            <person name="Muhammad Shafi S."/>
            <person name="Choi K.D."/>
            <person name="Im W.T."/>
        </authorList>
    </citation>
    <scope>NUCLEOTIDE SEQUENCE [LARGE SCALE GENOMIC DNA]</scope>
    <source>
        <strain evidence="2 3">Gsoil1550</strain>
    </source>
</reference>
<evidence type="ECO:0000313" key="2">
    <source>
        <dbReference type="EMBL" id="QEC66975.1"/>
    </source>
</evidence>
<keyword evidence="1" id="KW-1133">Transmembrane helix</keyword>
<protein>
    <recommendedName>
        <fullName evidence="4">2TM domain-containing protein</fullName>
    </recommendedName>
</protein>
<gene>
    <name evidence="2" type="ORF">FRZ67_06565</name>
</gene>
<keyword evidence="1" id="KW-0812">Transmembrane</keyword>